<accession>A0AAE1FJA5</accession>
<comment type="caution">
    <text evidence="9">The sequence shown here is derived from an EMBL/GenBank/DDBJ whole genome shotgun (WGS) entry which is preliminary data.</text>
</comment>
<dbReference type="EMBL" id="JAWQEG010002095">
    <property type="protein sequence ID" value="KAK3874550.1"/>
    <property type="molecule type" value="Genomic_DNA"/>
</dbReference>
<evidence type="ECO:0000259" key="7">
    <source>
        <dbReference type="Pfam" id="PF25036"/>
    </source>
</evidence>
<feature type="region of interest" description="Disordered" evidence="4">
    <location>
        <begin position="896"/>
        <end position="918"/>
    </location>
</feature>
<evidence type="ECO:0000259" key="6">
    <source>
        <dbReference type="Pfam" id="PF25033"/>
    </source>
</evidence>
<dbReference type="Pfam" id="PF25037">
    <property type="entry name" value="VPS13_C"/>
    <property type="match status" value="1"/>
</dbReference>
<feature type="domain" description="Chorein N-terminal" evidence="5">
    <location>
        <begin position="7"/>
        <end position="805"/>
    </location>
</feature>
<feature type="region of interest" description="Disordered" evidence="4">
    <location>
        <begin position="2890"/>
        <end position="2971"/>
    </location>
</feature>
<feature type="compositionally biased region" description="Polar residues" evidence="4">
    <location>
        <begin position="2189"/>
        <end position="2198"/>
    </location>
</feature>
<dbReference type="InterPro" id="IPR009543">
    <property type="entry name" value="VPS13_VAB"/>
</dbReference>
<dbReference type="GO" id="GO:0006623">
    <property type="term" value="P:protein targeting to vacuole"/>
    <property type="evidence" value="ECO:0007669"/>
    <property type="project" value="TreeGrafter"/>
</dbReference>
<feature type="domain" description="Intermembrane lipid transfer protein VPS13-like C-terminal" evidence="8">
    <location>
        <begin position="3521"/>
        <end position="3624"/>
    </location>
</feature>
<dbReference type="Proteomes" id="UP001286313">
    <property type="component" value="Unassembled WGS sequence"/>
</dbReference>
<dbReference type="GO" id="GO:0045053">
    <property type="term" value="P:protein retention in Golgi apparatus"/>
    <property type="evidence" value="ECO:0007669"/>
    <property type="project" value="TreeGrafter"/>
</dbReference>
<keyword evidence="3" id="KW-0445">Lipid transport</keyword>
<feature type="region of interest" description="Disordered" evidence="4">
    <location>
        <begin position="1920"/>
        <end position="1987"/>
    </location>
</feature>
<dbReference type="GO" id="GO:0006869">
    <property type="term" value="P:lipid transport"/>
    <property type="evidence" value="ECO:0007669"/>
    <property type="project" value="UniProtKB-KW"/>
</dbReference>
<proteinExistence type="inferred from homology"/>
<evidence type="ECO:0000313" key="10">
    <source>
        <dbReference type="Proteomes" id="UP001286313"/>
    </source>
</evidence>
<feature type="region of interest" description="Disordered" evidence="4">
    <location>
        <begin position="2002"/>
        <end position="2068"/>
    </location>
</feature>
<dbReference type="PANTHER" id="PTHR16166:SF93">
    <property type="entry name" value="INTERMEMBRANE LIPID TRANSFER PROTEIN VPS13"/>
    <property type="match status" value="1"/>
</dbReference>
<feature type="compositionally biased region" description="Low complexity" evidence="4">
    <location>
        <begin position="2906"/>
        <end position="2920"/>
    </location>
</feature>
<feature type="domain" description="Vacuolar protein sorting-associated protein 13 VPS13 adaptor binding" evidence="7">
    <location>
        <begin position="2291"/>
        <end position="2852"/>
    </location>
</feature>
<evidence type="ECO:0000256" key="3">
    <source>
        <dbReference type="ARBA" id="ARBA00023055"/>
    </source>
</evidence>
<protein>
    <submittedName>
        <fullName evidence="9">Uncharacterized protein</fullName>
    </submittedName>
</protein>
<reference evidence="9" key="1">
    <citation type="submission" date="2023-10" db="EMBL/GenBank/DDBJ databases">
        <title>Genome assemblies of two species of porcelain crab, Petrolisthes cinctipes and Petrolisthes manimaculis (Anomura: Porcellanidae).</title>
        <authorList>
            <person name="Angst P."/>
        </authorList>
    </citation>
    <scope>NUCLEOTIDE SEQUENCE</scope>
    <source>
        <strain evidence="9">PB745_01</strain>
        <tissue evidence="9">Gill</tissue>
    </source>
</reference>
<evidence type="ECO:0000256" key="1">
    <source>
        <dbReference type="ARBA" id="ARBA00006545"/>
    </source>
</evidence>
<sequence>MEWLAKKVVAGLVNRYLGQYLEDLDTQEVNDALLSGQVNLTNLRIRRDALSFLDVYYGGHLPVEVCRGSIGRISLTIPYTSLFSQPVVITIEDVLVLVTPVVEYDGEREKDLERAGKRQTLAHLFPDLTPQDSQDSAGLWGMIYKRVWNNLELHITNVHIRYEDVHSCPQPLAMGLCLHALSAHTTNHKWKKGVSGSESGGGTVNKVLDASSASLYINPGAERQRMVTPHAAIASSNTWLNYLDMGLHTFSINDEPFQFVMEPVRCKVKMRQHVVREARVPGLLVDAVVRDAALALSRQQYLALTQLAYSLTTYNTHRKFHQFRPSVPLKRHADEWWQYAARSIIQYQIQPYSWQAIKKHRQMYKEYEKLYHHYLLEGHSGELEADLMRLEDSLSLTNIVLARVSAKIKLSREEPSLVRPVVSSDGGWLSWVWGSSVGAPTGQHQDKNAASSVAMDVIGVGASRNGPLATLTLDEKRQLQEELTRLDAPQGHTHPDDIDHKAYLSLQNVSMVLREGGRDIALATLSGLVTSAESRGGVAYNKLSFKAESFNLECINLEQELVYVARLVEATPSAGYGVAFSLDLERNPLSVSADYALTMKLHPIEFLYNQYACAEMMQFFQVPGMSKVWVGNETRVVVTEGVMKGGRAALIHALARRSTLHLDVDIKSPFLVLPEHGSIQRGGSVLVVDAGGLRVTTEVGGGQTRDLEDATRMELEERLYDRLTLAVSQLQVLFADSGDEWRVHRTREDSDSHILPRVRVRIDVANSIHPEYRQQPRQKLDIHVTPIKFNLSDSRLGQLVEFLHNLPAPHSSILLPDTADSDVVILPHPDPMHTVLDPTLSQLLSIRDTLLIQLQGPRLVPDTHDHHQTPPLLRHVRPMSQTDTISQTSLELEKYFSTSDNSDDEGESWSRPVDLPGFEDNTSPQNMITVLSRFCVDELVVGISRSCDRGERPYLMARATHLIMEAAMMDYGPALQVTLGSIHLVDKYHHNPSGQYLELVSSPQATTKIVTILYRKVRANCPDFKTHFHSCEQSLVIDLATLNVVCHRGSIITLTNFFSLLSTKLGHIQNQIPRVSVPEIFIAWLKSGPEDPPVPSGASKWSFSSHLRTLNFKLCDNDIDFLQAKVGGFQGECVFKANEKKIFRASLSELSVEDVSDITLYSKIIDIEEDRVFDIKYVEFSPTHRGVEEIDTSVHGINPDAALRIRIGRIQCVFLCKFLADLQRFMEPLLNREGTHVALKQVEKVAEAGCGGALSGKKLSLSIDIHAPTVLVPQKSDSSSLLVVSLGDLKVDNMFKIASGSTGGAVENILVEIGPAHICRGVMILGCGLEMQEDILEPATIRADVKRSLVPQCRDLLSWDLSMHMGSLCINLGQCDLSTILAVITQNRAEAQFFDSNGHSQPLTPVDLTTPLNNSDDNMGKLQAFLTNSVDIYRIADALVSMDGLTLTLYSDMDEVLSSPVRDAATALCRIEVGEIEVHGDMNSDHSMDLRLTLHSLDVFDVRPDNDYHIIKKIFGQYSKAMNLASRRFSISVPPMMDLMYKVSPSGDGAVEVSVERTRLNISVSFVLAVYKYVFDAIPGMASTSGGILNPGFVGDLGPSTTVDGVKIVRRPPSSVDSTSGYLSTVTSNTDDQRTLSISINVKRPEVVLFADPDDKASRVLVARCEVHAEYSRHPGNESFHFTLDGCQVFATTYSHSSQNPYSVIQPCDIEGAWVLRTVEEGVRAEFKLSQFYLHLNPSVVHLFRDLVEELTTTLSPHLTPFKLQYPSTDLEDLWSPKPLTATISHTNPDEEVYIKQEYPTSKPQQRLVIKISVITVSLEKQALRTAVPVLLLKSALNAEINDWSQVMFSKAEVQLQLSCYNEEFSAWEPVLEPITEENKMVRSWEALVRTLQHPAQPIGNKRKNHPPNLHIDSVDISHATSHRGSHLASHPDISESSTDEEHRDNEMVVLRPHPSPRLRYPGPHAPTPHLEVGPGYPLDSDSETEDSVIHKISSAFTHMFSGESEQESSLEEAEEEEEEVENEEGGGNGEKTENENKEGKLKEEQVNSGEEEDVAVFASPSRMTVDGVDGGVGEDGGSSMGMVEGGEAGGEGGNLATCVFVDSRDPLEVTLTPNIIASITSLIGDYLTRPPHHCPLPVARPPLQSQSSSHPREIKLINEIGPNSRVSVVGSGKTVVVTSAKYQEPDSVPSSPASGISRSRGGSLFSDGEEDSLAEGCGRRCGGRYTSSSPTSPPSHIHSSSWCLAGDWDQLSLHSCPGMSWEAPHPSVPTTEPAFDQFCPNPVTLYQDTTKLRLHITVPGFDELTVFVGTRSRSRIFQLNPALNGRRYHLVVSVEINFNSTTIIARSPLQILNELPLPINICYKKSMVEGAGWTLGEAVSPVNPFEPHAPVVTLQPDQVFTIPLSVAYHSPLHIQPAAAEFEMSEEGAWWKDVLTSTCPYYLTCVPKTDINPHITAAVSAEPSVELNMRECEGLGGVVPSYTLHLLPPLTVYNHLPCTLSLKHPALAHPLILDPGHHTRLYYTHPSYHLSLGIQVLNYLGSDWEGSVEVWGDSSDEHRTLTLTHGDGSRRRRVEVALYSSRGPTTSLYLYSPYWIVNKTGLPIHVRGSRSKIVYEVSASEEVVLFRYKRGHPHKLKLRVVESEWSRRWGCEAVGSCGVVVCTDSVRGKKYRVLARVKQSVLAAQPPQDGGRYGSVEGQLHLTKIVTLLPYFLVLNLTPRPLRFMQESEKVELWYDLTPQQCLAFWPDGEEMHMVVRYRDQQVRSQHFHFNSNHTTVLRMEKGRAVMVTVTGVGSDRPVTITLDRYYSGDAPVRVENWCDDVHLRLHQKGSNQTHLLAPHQMQLYTWDDPTLPRELLWNTYSRNNNHIPAVIDKDDHGNVCVTVTSLRPGLARTRSQSSVSSGTKPTITRPRRSPMTPTPKLRARARTQPASSSDTDEESSTRDDHSTITNTTTTTTTTTTPHHTSHHKWRGARRDRLMVHWVSHKVGGQRVLLFTQSDRLAASTRLPTETASLEFCLSLERIGLSLVSGNHWEVIYGSMMSGAAQWEVEVDGEWKVPPSLELVAWLEDQYLHNSHSKVNLKGSLQIRKRTVEIEVDLAKMYMTRPFSGRLRRIKRPGVWVHFRTSPHFTYATLELHRLQVDNQLADAVFPTVLYPTNQNGATHPCLSVCALIHTAPRAPTTIKHLSVVTQEFSLKVDKSLVVSICELLGPLLTSPSPTAIHAELKTLKTPVSFQTMQQVGEERGGVVVERVCVAGLRLRFSFSPRGSVLHTHTQDALQWFLMSLGATLTEVQKQGMAGRGRMSDVVVSVGQYERHSLPWSLLASDFIDHAKYQVIQQVYVLILGLDILGNPYQRLRDLSRGVKDLLYHPALGIVEGPDEFAEGVALGARSLMGHVVGGTADTISLISSALGNAIAALALDPEYRKKRQHRKEMRGSFPVTLARAGRTFVMGVVLGLSGVVVQPIAGVQQGGVEGLLRGLGRGILGLITRPALGVLDAVATAADGVRRAVDMGHDIILRTRVPRHISPFTPLRPYDPLEASGLALLASLGHGRYLLTDTYITHAPLSTSDRPDVVMITDKNIFKLERCSLWGRWDVSWRLPLSSLLHHPTLGDNTILLTRRQDESQGQLSGAELHIRCDDVDVLLFLVRWIEVLTTLHLVDHPCPSMP</sequence>
<name>A0AAE1FJA5_PETCI</name>
<keyword evidence="2" id="KW-0813">Transport</keyword>
<feature type="compositionally biased region" description="Acidic residues" evidence="4">
    <location>
        <begin position="2005"/>
        <end position="2025"/>
    </location>
</feature>
<dbReference type="InterPro" id="IPR026854">
    <property type="entry name" value="VPS13_N"/>
</dbReference>
<feature type="domain" description="VPS13-like middle region" evidence="6">
    <location>
        <begin position="1115"/>
        <end position="1883"/>
    </location>
</feature>
<dbReference type="Pfam" id="PF25033">
    <property type="entry name" value="VPS13_M"/>
    <property type="match status" value="1"/>
</dbReference>
<dbReference type="Pfam" id="PF25036">
    <property type="entry name" value="VPS13_VAB"/>
    <property type="match status" value="1"/>
</dbReference>
<evidence type="ECO:0000313" key="9">
    <source>
        <dbReference type="EMBL" id="KAK3874550.1"/>
    </source>
</evidence>
<evidence type="ECO:0000256" key="4">
    <source>
        <dbReference type="SAM" id="MobiDB-lite"/>
    </source>
</evidence>
<feature type="compositionally biased region" description="Basic and acidic residues" evidence="4">
    <location>
        <begin position="2031"/>
        <end position="2046"/>
    </location>
</feature>
<feature type="compositionally biased region" description="Low complexity" evidence="4">
    <location>
        <begin position="2948"/>
        <end position="2963"/>
    </location>
</feature>
<feature type="region of interest" description="Disordered" evidence="4">
    <location>
        <begin position="2182"/>
        <end position="2212"/>
    </location>
</feature>
<evidence type="ECO:0000259" key="5">
    <source>
        <dbReference type="Pfam" id="PF12624"/>
    </source>
</evidence>
<gene>
    <name evidence="9" type="ORF">Pcinc_020509</name>
</gene>
<dbReference type="InterPro" id="IPR056747">
    <property type="entry name" value="VPS13-like_M"/>
</dbReference>
<organism evidence="9 10">
    <name type="scientific">Petrolisthes cinctipes</name>
    <name type="common">Flat porcelain crab</name>
    <dbReference type="NCBI Taxonomy" id="88211"/>
    <lineage>
        <taxon>Eukaryota</taxon>
        <taxon>Metazoa</taxon>
        <taxon>Ecdysozoa</taxon>
        <taxon>Arthropoda</taxon>
        <taxon>Crustacea</taxon>
        <taxon>Multicrustacea</taxon>
        <taxon>Malacostraca</taxon>
        <taxon>Eumalacostraca</taxon>
        <taxon>Eucarida</taxon>
        <taxon>Decapoda</taxon>
        <taxon>Pleocyemata</taxon>
        <taxon>Anomura</taxon>
        <taxon>Galatheoidea</taxon>
        <taxon>Porcellanidae</taxon>
        <taxon>Petrolisthes</taxon>
    </lineage>
</organism>
<keyword evidence="10" id="KW-1185">Reference proteome</keyword>
<dbReference type="PANTHER" id="PTHR16166">
    <property type="entry name" value="VACUOLAR PROTEIN SORTING-ASSOCIATED PROTEIN VPS13"/>
    <property type="match status" value="1"/>
</dbReference>
<feature type="compositionally biased region" description="Polar residues" evidence="4">
    <location>
        <begin position="2894"/>
        <end position="2905"/>
    </location>
</feature>
<dbReference type="InterPro" id="IPR056748">
    <property type="entry name" value="VPS13-like_C"/>
</dbReference>
<evidence type="ECO:0000259" key="8">
    <source>
        <dbReference type="Pfam" id="PF25037"/>
    </source>
</evidence>
<evidence type="ECO:0000256" key="2">
    <source>
        <dbReference type="ARBA" id="ARBA00022448"/>
    </source>
</evidence>
<dbReference type="InterPro" id="IPR026847">
    <property type="entry name" value="VPS13"/>
</dbReference>
<dbReference type="Pfam" id="PF12624">
    <property type="entry name" value="VPS13_N"/>
    <property type="match status" value="1"/>
</dbReference>
<comment type="similarity">
    <text evidence="1">Belongs to the VPS13 family.</text>
</comment>